<protein>
    <submittedName>
        <fullName evidence="3">DUF1003 domain-containing protein</fullName>
    </submittedName>
</protein>
<feature type="transmembrane region" description="Helical" evidence="2">
    <location>
        <begin position="82"/>
        <end position="101"/>
    </location>
</feature>
<feature type="transmembrane region" description="Helical" evidence="2">
    <location>
        <begin position="42"/>
        <end position="62"/>
    </location>
</feature>
<proteinExistence type="predicted"/>
<keyword evidence="2" id="KW-0472">Membrane</keyword>
<dbReference type="InterPro" id="IPR010406">
    <property type="entry name" value="DUF1003"/>
</dbReference>
<dbReference type="RefSeq" id="WP_207469254.1">
    <property type="nucleotide sequence ID" value="NZ_JAFNAW010000027.1"/>
</dbReference>
<keyword evidence="2" id="KW-0812">Transmembrane</keyword>
<feature type="compositionally biased region" description="Basic and acidic residues" evidence="1">
    <location>
        <begin position="170"/>
        <end position="181"/>
    </location>
</feature>
<evidence type="ECO:0000313" key="3">
    <source>
        <dbReference type="EMBL" id="MFC3168011.1"/>
    </source>
</evidence>
<comment type="caution">
    <text evidence="3">The sequence shown here is derived from an EMBL/GenBank/DDBJ whole genome shotgun (WGS) entry which is preliminary data.</text>
</comment>
<gene>
    <name evidence="3" type="ORF">ACFOD7_08120</name>
</gene>
<feature type="region of interest" description="Disordered" evidence="1">
    <location>
        <begin position="161"/>
        <end position="191"/>
    </location>
</feature>
<dbReference type="Pfam" id="PF06210">
    <property type="entry name" value="DUF1003"/>
    <property type="match status" value="1"/>
</dbReference>
<name>A0ABV7IE89_9RHOB</name>
<dbReference type="EMBL" id="JBHRTE010000037">
    <property type="protein sequence ID" value="MFC3168011.1"/>
    <property type="molecule type" value="Genomic_DNA"/>
</dbReference>
<reference evidence="4" key="1">
    <citation type="journal article" date="2019" name="Int. J. Syst. Evol. Microbiol.">
        <title>The Global Catalogue of Microorganisms (GCM) 10K type strain sequencing project: providing services to taxonomists for standard genome sequencing and annotation.</title>
        <authorList>
            <consortium name="The Broad Institute Genomics Platform"/>
            <consortium name="The Broad Institute Genome Sequencing Center for Infectious Disease"/>
            <person name="Wu L."/>
            <person name="Ma J."/>
        </authorList>
    </citation>
    <scope>NUCLEOTIDE SEQUENCE [LARGE SCALE GENOMIC DNA]</scope>
    <source>
        <strain evidence="4">KCTC 52239</strain>
    </source>
</reference>
<dbReference type="Proteomes" id="UP001595557">
    <property type="component" value="Unassembled WGS sequence"/>
</dbReference>
<organism evidence="3 4">
    <name type="scientific">Paracoccus fontiphilus</name>
    <dbReference type="NCBI Taxonomy" id="1815556"/>
    <lineage>
        <taxon>Bacteria</taxon>
        <taxon>Pseudomonadati</taxon>
        <taxon>Pseudomonadota</taxon>
        <taxon>Alphaproteobacteria</taxon>
        <taxon>Rhodobacterales</taxon>
        <taxon>Paracoccaceae</taxon>
        <taxon>Paracoccus</taxon>
    </lineage>
</organism>
<evidence type="ECO:0000256" key="2">
    <source>
        <dbReference type="SAM" id="Phobius"/>
    </source>
</evidence>
<sequence length="191" mass="20575">MTRNAVGNQMSERLAANIEALAERRRREAAAAPVSARIAARITAFTGSMTFVVLHLLAYGFWITGNLGWIPGVAPWDESFVMLAMEASVEAIFLSTFVLINQNRQALAADRRADLDLHIGLLAEDELTKLAAVIHRIAERLNVPLDTAVLSEVEKNVDPDEVLDALSSQEGDHDAGADKGKPSAIKASTAS</sequence>
<accession>A0ABV7IE89</accession>
<evidence type="ECO:0000313" key="4">
    <source>
        <dbReference type="Proteomes" id="UP001595557"/>
    </source>
</evidence>
<keyword evidence="4" id="KW-1185">Reference proteome</keyword>
<evidence type="ECO:0000256" key="1">
    <source>
        <dbReference type="SAM" id="MobiDB-lite"/>
    </source>
</evidence>
<keyword evidence="2" id="KW-1133">Transmembrane helix</keyword>